<proteinExistence type="predicted"/>
<organism evidence="1 2">
    <name type="scientific">Saguinus oedipus</name>
    <name type="common">Cotton-top tamarin</name>
    <name type="synonym">Oedipomidas oedipus</name>
    <dbReference type="NCBI Taxonomy" id="9490"/>
    <lineage>
        <taxon>Eukaryota</taxon>
        <taxon>Metazoa</taxon>
        <taxon>Chordata</taxon>
        <taxon>Craniata</taxon>
        <taxon>Vertebrata</taxon>
        <taxon>Euteleostomi</taxon>
        <taxon>Mammalia</taxon>
        <taxon>Eutheria</taxon>
        <taxon>Euarchontoglires</taxon>
        <taxon>Primates</taxon>
        <taxon>Haplorrhini</taxon>
        <taxon>Platyrrhini</taxon>
        <taxon>Cebidae</taxon>
        <taxon>Callitrichinae</taxon>
        <taxon>Saguinus</taxon>
    </lineage>
</organism>
<dbReference type="PANTHER" id="PTHR15535:SF26">
    <property type="entry name" value="CELL SURFACE HYALURONIDASE"/>
    <property type="match status" value="1"/>
</dbReference>
<sequence>MIQDRLGSDLIQGLGYRQAWALVGVIDGGSTSCNESVRNYENHSSGGKALAQREFYTVDGQKFSVTAYSEWIEGVALSGFRVEAVDGVKLNLLDDVVPYSENLFLFFAPVEPKQIVPFRDKLSLTCHFAHSAKVQTSFSICTERATLDSTCH</sequence>
<accession>A0ABQ9WDZ6</accession>
<gene>
    <name evidence="1" type="primary">CEMIP2_1</name>
    <name evidence="1" type="ORF">P7K49_000912</name>
</gene>
<name>A0ABQ9WDZ6_SAGOE</name>
<dbReference type="InterPro" id="IPR052252">
    <property type="entry name" value="CEMIP/CEMIP2"/>
</dbReference>
<evidence type="ECO:0000313" key="2">
    <source>
        <dbReference type="Proteomes" id="UP001266305"/>
    </source>
</evidence>
<evidence type="ECO:0000313" key="1">
    <source>
        <dbReference type="EMBL" id="KAK2119526.1"/>
    </source>
</evidence>
<dbReference type="EMBL" id="JASSZA010000001">
    <property type="protein sequence ID" value="KAK2119526.1"/>
    <property type="molecule type" value="Genomic_DNA"/>
</dbReference>
<keyword evidence="2" id="KW-1185">Reference proteome</keyword>
<dbReference type="Proteomes" id="UP001266305">
    <property type="component" value="Unassembled WGS sequence"/>
</dbReference>
<comment type="caution">
    <text evidence="1">The sequence shown here is derived from an EMBL/GenBank/DDBJ whole genome shotgun (WGS) entry which is preliminary data.</text>
</comment>
<reference evidence="1 2" key="1">
    <citation type="submission" date="2023-05" db="EMBL/GenBank/DDBJ databases">
        <title>B98-5 Cell Line De Novo Hybrid Assembly: An Optical Mapping Approach.</title>
        <authorList>
            <person name="Kananen K."/>
            <person name="Auerbach J.A."/>
            <person name="Kautto E."/>
            <person name="Blachly J.S."/>
        </authorList>
    </citation>
    <scope>NUCLEOTIDE SEQUENCE [LARGE SCALE GENOMIC DNA]</scope>
    <source>
        <strain evidence="1">B95-8</strain>
        <tissue evidence="1">Cell line</tissue>
    </source>
</reference>
<protein>
    <submittedName>
        <fullName evidence="1">Cell surface hyaluronidase</fullName>
    </submittedName>
</protein>
<dbReference type="PANTHER" id="PTHR15535">
    <property type="entry name" value="TRANSMEMBRANE PROTEIN 2-RELATED"/>
    <property type="match status" value="1"/>
</dbReference>